<reference evidence="10" key="2">
    <citation type="submission" date="2020-05" db="UniProtKB">
        <authorList>
            <consortium name="EnsemblMetazoa"/>
        </authorList>
    </citation>
    <scope>IDENTIFICATION</scope>
    <source>
        <strain evidence="10">IAEA</strain>
    </source>
</reference>
<keyword evidence="1" id="KW-0813">Transport</keyword>
<keyword evidence="6 8" id="KW-0472">Membrane</keyword>
<evidence type="ECO:0000256" key="3">
    <source>
        <dbReference type="ARBA" id="ARBA00022741"/>
    </source>
</evidence>
<dbReference type="GO" id="GO:0140359">
    <property type="term" value="F:ABC-type transporter activity"/>
    <property type="evidence" value="ECO:0007669"/>
    <property type="project" value="InterPro"/>
</dbReference>
<evidence type="ECO:0000313" key="11">
    <source>
        <dbReference type="Proteomes" id="UP000092460"/>
    </source>
</evidence>
<organism evidence="10 11">
    <name type="scientific">Glossina palpalis gambiensis</name>
    <dbReference type="NCBI Taxonomy" id="67801"/>
    <lineage>
        <taxon>Eukaryota</taxon>
        <taxon>Metazoa</taxon>
        <taxon>Ecdysozoa</taxon>
        <taxon>Arthropoda</taxon>
        <taxon>Hexapoda</taxon>
        <taxon>Insecta</taxon>
        <taxon>Pterygota</taxon>
        <taxon>Neoptera</taxon>
        <taxon>Endopterygota</taxon>
        <taxon>Diptera</taxon>
        <taxon>Brachycera</taxon>
        <taxon>Muscomorpha</taxon>
        <taxon>Hippoboscoidea</taxon>
        <taxon>Glossinidae</taxon>
        <taxon>Glossina</taxon>
    </lineage>
</organism>
<dbReference type="SUPFAM" id="SSF90123">
    <property type="entry name" value="ABC transporter transmembrane region"/>
    <property type="match status" value="1"/>
</dbReference>
<keyword evidence="2 8" id="KW-0812">Transmembrane</keyword>
<evidence type="ECO:0000256" key="2">
    <source>
        <dbReference type="ARBA" id="ARBA00022692"/>
    </source>
</evidence>
<evidence type="ECO:0000259" key="9">
    <source>
        <dbReference type="PROSITE" id="PS50929"/>
    </source>
</evidence>
<dbReference type="AlphaFoldDB" id="A0A1B0C7B6"/>
<dbReference type="PROSITE" id="PS50929">
    <property type="entry name" value="ABC_TM1F"/>
    <property type="match status" value="1"/>
</dbReference>
<feature type="domain" description="ABC transmembrane type-1" evidence="9">
    <location>
        <begin position="142"/>
        <end position="216"/>
    </location>
</feature>
<dbReference type="EMBL" id="JXJN01028008">
    <property type="status" value="NOT_ANNOTATED_CDS"/>
    <property type="molecule type" value="Genomic_DNA"/>
</dbReference>
<dbReference type="VEuPathDB" id="VectorBase:GPPI051147"/>
<evidence type="ECO:0000256" key="1">
    <source>
        <dbReference type="ARBA" id="ARBA00022448"/>
    </source>
</evidence>
<keyword evidence="3" id="KW-0547">Nucleotide-binding</keyword>
<dbReference type="InterPro" id="IPR036640">
    <property type="entry name" value="ABC1_TM_sf"/>
</dbReference>
<evidence type="ECO:0000256" key="6">
    <source>
        <dbReference type="ARBA" id="ARBA00023136"/>
    </source>
</evidence>
<reference evidence="11" key="1">
    <citation type="submission" date="2015-01" db="EMBL/GenBank/DDBJ databases">
        <authorList>
            <person name="Aksoy S."/>
            <person name="Warren W."/>
            <person name="Wilson R.K."/>
        </authorList>
    </citation>
    <scope>NUCLEOTIDE SEQUENCE [LARGE SCALE GENOMIC DNA]</scope>
    <source>
        <strain evidence="11">IAEA</strain>
    </source>
</reference>
<dbReference type="InterPro" id="IPR050173">
    <property type="entry name" value="ABC_transporter_C-like"/>
</dbReference>
<proteinExistence type="predicted"/>
<dbReference type="Proteomes" id="UP000092460">
    <property type="component" value="Unassembled WGS sequence"/>
</dbReference>
<keyword evidence="4" id="KW-0067">ATP-binding</keyword>
<dbReference type="EnsemblMetazoa" id="GPPI051147-RA">
    <property type="protein sequence ID" value="GPPI051147-PA"/>
    <property type="gene ID" value="GPPI051147"/>
</dbReference>
<dbReference type="Gene3D" id="1.20.1560.10">
    <property type="entry name" value="ABC transporter type 1, transmembrane domain"/>
    <property type="match status" value="1"/>
</dbReference>
<keyword evidence="5 8" id="KW-1133">Transmembrane helix</keyword>
<evidence type="ECO:0000256" key="4">
    <source>
        <dbReference type="ARBA" id="ARBA00022840"/>
    </source>
</evidence>
<feature type="transmembrane region" description="Helical" evidence="8">
    <location>
        <begin position="142"/>
        <end position="164"/>
    </location>
</feature>
<protein>
    <recommendedName>
        <fullName evidence="9">ABC transmembrane type-1 domain-containing protein</fullName>
    </recommendedName>
</protein>
<dbReference type="GO" id="GO:0016020">
    <property type="term" value="C:membrane"/>
    <property type="evidence" value="ECO:0007669"/>
    <property type="project" value="InterPro"/>
</dbReference>
<keyword evidence="7" id="KW-0175">Coiled coil</keyword>
<dbReference type="STRING" id="67801.A0A1B0C7B6"/>
<dbReference type="PANTHER" id="PTHR24223:SF448">
    <property type="entry name" value="FI20146P1-RELATED"/>
    <property type="match status" value="1"/>
</dbReference>
<evidence type="ECO:0000256" key="5">
    <source>
        <dbReference type="ARBA" id="ARBA00022989"/>
    </source>
</evidence>
<keyword evidence="11" id="KW-1185">Reference proteome</keyword>
<evidence type="ECO:0000256" key="7">
    <source>
        <dbReference type="SAM" id="Coils"/>
    </source>
</evidence>
<feature type="transmembrane region" description="Helical" evidence="8">
    <location>
        <begin position="79"/>
        <end position="101"/>
    </location>
</feature>
<evidence type="ECO:0000256" key="8">
    <source>
        <dbReference type="SAM" id="Phobius"/>
    </source>
</evidence>
<name>A0A1B0C7B6_9MUSC</name>
<evidence type="ECO:0000313" key="10">
    <source>
        <dbReference type="EnsemblMetazoa" id="GPPI051147-PA"/>
    </source>
</evidence>
<dbReference type="EMBL" id="JXJN01028006">
    <property type="status" value="NOT_ANNOTATED_CDS"/>
    <property type="molecule type" value="Genomic_DNA"/>
</dbReference>
<feature type="coiled-coil region" evidence="7">
    <location>
        <begin position="219"/>
        <end position="260"/>
    </location>
</feature>
<accession>A0A1B0C7B6</accession>
<dbReference type="EMBL" id="JXJN01028007">
    <property type="status" value="NOT_ANNOTATED_CDS"/>
    <property type="molecule type" value="Genomic_DNA"/>
</dbReference>
<dbReference type="GO" id="GO:0005524">
    <property type="term" value="F:ATP binding"/>
    <property type="evidence" value="ECO:0007669"/>
    <property type="project" value="UniProtKB-KW"/>
</dbReference>
<dbReference type="PANTHER" id="PTHR24223">
    <property type="entry name" value="ATP-BINDING CASSETTE SUB-FAMILY C"/>
    <property type="match status" value="1"/>
</dbReference>
<dbReference type="InterPro" id="IPR011527">
    <property type="entry name" value="ABC1_TM_dom"/>
</dbReference>
<sequence>MEKGRVSAVGSYESLRESGLDFSQLLAEPEKDHSANNTIRSCSLNSCLEETPQQVQETQEEGQIGFYLYKKYFKAGGGIFMFIVMLTFCIMSQILGSAGALTDLPKNGTEVPTADNSHNIESQISGFLSQYNVYIDREMTDIYVFTIITVATIAITVPRCYLFFNMAMKASTNAAAMYFFNTNPSGRILNIFSKDMGQIDEILPSVMIDVIQIFLTHSKEEANADKEIYKDRIAAYAAQLEEANADKEIHTRRIAAYEAQLEPQPDNVVANIEELREVVKCLTTEDKIVQITFDEVFTNNLDDKQKETYPCKTIFVFGVRSLATASNLILSVNPLPPSKPNVLEELILKNIDTAKQIGLDVRVVVCDHNKAYGKTMEKLPHGVVHLYDYIHILKNLKDNGEKMKDEYDYSILTKLYKLEETTSKFWILRGAIVNAGVPWYFPELVQFFNNSTTGILEAGIKEGDFKSDTEMAKRTFKLFKAITSFVNIFHRSCITTQNVDEVTLYLKEVTKDLLQMYIKDVPTIALEETAANFSKLMIDLMKAYPDTTFTSFRVSQDLLEAFFINIGKVIRKKALNLNTTR</sequence>